<dbReference type="SUPFAM" id="SSF56112">
    <property type="entry name" value="Protein kinase-like (PK-like)"/>
    <property type="match status" value="1"/>
</dbReference>
<dbReference type="Pfam" id="PF00069">
    <property type="entry name" value="Pkinase"/>
    <property type="match status" value="1"/>
</dbReference>
<dbReference type="GO" id="GO:0005524">
    <property type="term" value="F:ATP binding"/>
    <property type="evidence" value="ECO:0007669"/>
    <property type="project" value="UniProtKB-UniRule"/>
</dbReference>
<dbReference type="CDD" id="cd14014">
    <property type="entry name" value="STKc_PknB_like"/>
    <property type="match status" value="1"/>
</dbReference>
<dbReference type="InterPro" id="IPR011009">
    <property type="entry name" value="Kinase-like_dom_sf"/>
</dbReference>
<accession>A0A6N7XMJ7</accession>
<feature type="domain" description="Protein kinase" evidence="2">
    <location>
        <begin position="36"/>
        <end position="316"/>
    </location>
</feature>
<dbReference type="PROSITE" id="PS00107">
    <property type="entry name" value="PROTEIN_KINASE_ATP"/>
    <property type="match status" value="1"/>
</dbReference>
<keyword evidence="1" id="KW-0547">Nucleotide-binding</keyword>
<sequence>MGINRLARLIGETTMNDHIPQSYHTLPPGTVLPHNYIIERVLGEGGFGITYCCKLRHTDEHFALKEYFPNHIAYRRIEQESSTVVPFPEHQELFERERRRFLTEASILQEFQQLEHIVGVKDIIEANGTFYLVMELIDGLTLKQYIKENEPLSFDELFQLIAPVLRDLIQVHKKGLLHGDISPDNLILGTDNQFHLIDFGSANLESMTEQESKTVILKHGFAPPEQYFPNGKLGPWTDVYGMCATIYYALTGMTPQYISFFIRPKNVSIIQLSMQLPRRDMESFFATLKKELLYRIPTYRMTREENKRIVFNYVFTYYNQKRIYTSNPNSLPPAANRRLFEEDIQCAA</sequence>
<dbReference type="AlphaFoldDB" id="A0A6N7XMJ7"/>
<keyword evidence="4" id="KW-1185">Reference proteome</keyword>
<feature type="binding site" evidence="1">
    <location>
        <position position="65"/>
    </location>
    <ligand>
        <name>ATP</name>
        <dbReference type="ChEBI" id="CHEBI:30616"/>
    </ligand>
</feature>
<dbReference type="EMBL" id="VUNA01000015">
    <property type="protein sequence ID" value="MST71186.1"/>
    <property type="molecule type" value="Genomic_DNA"/>
</dbReference>
<evidence type="ECO:0000259" key="2">
    <source>
        <dbReference type="PROSITE" id="PS50011"/>
    </source>
</evidence>
<dbReference type="GO" id="GO:0004672">
    <property type="term" value="F:protein kinase activity"/>
    <property type="evidence" value="ECO:0007669"/>
    <property type="project" value="InterPro"/>
</dbReference>
<name>A0A6N7XMJ7_9FIRM</name>
<comment type="caution">
    <text evidence="3">The sequence shown here is derived from an EMBL/GenBank/DDBJ whole genome shotgun (WGS) entry which is preliminary data.</text>
</comment>
<dbReference type="Proteomes" id="UP000469424">
    <property type="component" value="Unassembled WGS sequence"/>
</dbReference>
<evidence type="ECO:0000313" key="3">
    <source>
        <dbReference type="EMBL" id="MST71186.1"/>
    </source>
</evidence>
<evidence type="ECO:0000313" key="4">
    <source>
        <dbReference type="Proteomes" id="UP000469424"/>
    </source>
</evidence>
<protein>
    <submittedName>
        <fullName evidence="3">Protein kinase</fullName>
    </submittedName>
</protein>
<dbReference type="Gene3D" id="1.10.510.10">
    <property type="entry name" value="Transferase(Phosphotransferase) domain 1"/>
    <property type="match status" value="1"/>
</dbReference>
<dbReference type="InterPro" id="IPR000719">
    <property type="entry name" value="Prot_kinase_dom"/>
</dbReference>
<keyword evidence="1" id="KW-0067">ATP-binding</keyword>
<dbReference type="PROSITE" id="PS00109">
    <property type="entry name" value="PROTEIN_KINASE_TYR"/>
    <property type="match status" value="1"/>
</dbReference>
<organism evidence="3 4">
    <name type="scientific">Mogibacterium kristiansenii</name>
    <dbReference type="NCBI Taxonomy" id="2606708"/>
    <lineage>
        <taxon>Bacteria</taxon>
        <taxon>Bacillati</taxon>
        <taxon>Bacillota</taxon>
        <taxon>Clostridia</taxon>
        <taxon>Peptostreptococcales</taxon>
        <taxon>Anaerovoracaceae</taxon>
        <taxon>Mogibacterium</taxon>
    </lineage>
</organism>
<keyword evidence="3" id="KW-0418">Kinase</keyword>
<evidence type="ECO:0000256" key="1">
    <source>
        <dbReference type="PROSITE-ProRule" id="PRU10141"/>
    </source>
</evidence>
<dbReference type="PROSITE" id="PS50011">
    <property type="entry name" value="PROTEIN_KINASE_DOM"/>
    <property type="match status" value="1"/>
</dbReference>
<dbReference type="GO" id="GO:0015074">
    <property type="term" value="P:DNA integration"/>
    <property type="evidence" value="ECO:0007669"/>
    <property type="project" value="InterPro"/>
</dbReference>
<gene>
    <name evidence="3" type="ORF">FYJ65_07685</name>
</gene>
<reference evidence="3 4" key="1">
    <citation type="submission" date="2019-08" db="EMBL/GenBank/DDBJ databases">
        <title>In-depth cultivation of the pig gut microbiome towards novel bacterial diversity and tailored functional studies.</title>
        <authorList>
            <person name="Wylensek D."/>
            <person name="Hitch T.C.A."/>
            <person name="Clavel T."/>
        </authorList>
    </citation>
    <scope>NUCLEOTIDE SEQUENCE [LARGE SCALE GENOMIC DNA]</scope>
    <source>
        <strain evidence="3 4">WCA-MUC-591-APC-4B</strain>
    </source>
</reference>
<proteinExistence type="predicted"/>
<dbReference type="InterPro" id="IPR008266">
    <property type="entry name" value="Tyr_kinase_AS"/>
</dbReference>
<keyword evidence="3" id="KW-0808">Transferase</keyword>
<dbReference type="InterPro" id="IPR017441">
    <property type="entry name" value="Protein_kinase_ATP_BS"/>
</dbReference>
<dbReference type="PANTHER" id="PTHR24347">
    <property type="entry name" value="SERINE/THREONINE-PROTEIN KINASE"/>
    <property type="match status" value="1"/>
</dbReference>